<gene>
    <name evidence="1" type="ORF">CLUMA_CG006849</name>
</gene>
<evidence type="ECO:0000313" key="1">
    <source>
        <dbReference type="EMBL" id="CRK93306.1"/>
    </source>
</evidence>
<proteinExistence type="predicted"/>
<accession>A0A1J1I0K4</accession>
<reference evidence="1 2" key="1">
    <citation type="submission" date="2015-04" db="EMBL/GenBank/DDBJ databases">
        <authorList>
            <person name="Syromyatnikov M.Y."/>
            <person name="Popov V.N."/>
        </authorList>
    </citation>
    <scope>NUCLEOTIDE SEQUENCE [LARGE SCALE GENOMIC DNA]</scope>
</reference>
<evidence type="ECO:0000313" key="2">
    <source>
        <dbReference type="Proteomes" id="UP000183832"/>
    </source>
</evidence>
<protein>
    <submittedName>
        <fullName evidence="1">CLUMA_CG006849, isoform A</fullName>
    </submittedName>
</protein>
<organism evidence="1 2">
    <name type="scientific">Clunio marinus</name>
    <dbReference type="NCBI Taxonomy" id="568069"/>
    <lineage>
        <taxon>Eukaryota</taxon>
        <taxon>Metazoa</taxon>
        <taxon>Ecdysozoa</taxon>
        <taxon>Arthropoda</taxon>
        <taxon>Hexapoda</taxon>
        <taxon>Insecta</taxon>
        <taxon>Pterygota</taxon>
        <taxon>Neoptera</taxon>
        <taxon>Endopterygota</taxon>
        <taxon>Diptera</taxon>
        <taxon>Nematocera</taxon>
        <taxon>Chironomoidea</taxon>
        <taxon>Chironomidae</taxon>
        <taxon>Clunio</taxon>
    </lineage>
</organism>
<sequence length="93" mass="10888">MPQGYLLNLCLCLRERTKLCFGYFERKDKHVGYGLLFMDLNKSDFMKPIHFIIGGKGGFGLSFGFHVKVLSYFKYLPRKNEDNLTFILALKRE</sequence>
<dbReference type="EMBL" id="CVRI01000037">
    <property type="protein sequence ID" value="CRK93306.1"/>
    <property type="molecule type" value="Genomic_DNA"/>
</dbReference>
<keyword evidence="2" id="KW-1185">Reference proteome</keyword>
<name>A0A1J1I0K4_9DIPT</name>
<dbReference type="AlphaFoldDB" id="A0A1J1I0K4"/>
<dbReference type="Proteomes" id="UP000183832">
    <property type="component" value="Unassembled WGS sequence"/>
</dbReference>